<reference evidence="1 2" key="1">
    <citation type="submission" date="2018-12" db="EMBL/GenBank/DDBJ databases">
        <authorList>
            <consortium name="Pathogen Informatics"/>
        </authorList>
    </citation>
    <scope>NUCLEOTIDE SEQUENCE [LARGE SCALE GENOMIC DNA]</scope>
    <source>
        <strain evidence="1 2">NCTC9419</strain>
    </source>
</reference>
<dbReference type="Proteomes" id="UP000271603">
    <property type="component" value="Chromosome"/>
</dbReference>
<dbReference type="AlphaFoldDB" id="A0A447QLJ8"/>
<dbReference type="EMBL" id="LR134155">
    <property type="protein sequence ID" value="VEA70763.1"/>
    <property type="molecule type" value="Genomic_DNA"/>
</dbReference>
<sequence length="482" mass="54640">MSDPAALKQTLKKGISEKNTQLKNNKLQLEHLNKSIKLKLQEKTDRISICNKKLIALEESISLLQSYAMLQKDYDKMSAEFVVLQEADSNATFNFERESEQFRQLNEKFKQAKKREQDLSRPKAIADKLRDNLENLAYRSQDVLQLNRFQTMTQDEAALYDPASIRFALTSIAASLNEAHTVRDNVVMHLKGLLEKKIIESTPEDRHKITLTHKMFYEYFNAFDTLFSTLGKARESYLEQLHAHNNTAATSARIIENVKGIIENFIDGINQELSTYQISNLDGVEMVADLHPQYAAAIESMRRVSATSDALLSEAFYTHIRVFQDNFYVRKTGKIDLSRIIEKISYRFDRNGVKETIPQSNGTNCMVNAVLLALLLKRMVPEDLQLSMPVIFDEIGSLDENNLSEILKVMNEHGLTLFAANPDATGIIASVLDVYHDLSCFPATDVDVQGKAELIYFAGMEERLADIPDDSINPIQTELAEG</sequence>
<evidence type="ECO:0000313" key="1">
    <source>
        <dbReference type="EMBL" id="VEA70763.1"/>
    </source>
</evidence>
<protein>
    <recommendedName>
        <fullName evidence="3">ATPase involved in DNA repair</fullName>
    </recommendedName>
</protein>
<evidence type="ECO:0000313" key="2">
    <source>
        <dbReference type="Proteomes" id="UP000271603"/>
    </source>
</evidence>
<organism evidence="1 2">
    <name type="scientific">Serratia rubidaea</name>
    <name type="common">Serratia marinorubra</name>
    <dbReference type="NCBI Taxonomy" id="61652"/>
    <lineage>
        <taxon>Bacteria</taxon>
        <taxon>Pseudomonadati</taxon>
        <taxon>Pseudomonadota</taxon>
        <taxon>Gammaproteobacteria</taxon>
        <taxon>Enterobacterales</taxon>
        <taxon>Yersiniaceae</taxon>
        <taxon>Serratia</taxon>
    </lineage>
</organism>
<gene>
    <name evidence="1" type="ORF">NCTC9419_02271</name>
</gene>
<accession>A0A447QLJ8</accession>
<evidence type="ECO:0008006" key="3">
    <source>
        <dbReference type="Google" id="ProtNLM"/>
    </source>
</evidence>
<name>A0A447QLJ8_SERRU</name>
<proteinExistence type="predicted"/>